<proteinExistence type="predicted"/>
<keyword evidence="2" id="KW-1185">Reference proteome</keyword>
<dbReference type="STRING" id="2070753.A0A3A2ZA39"/>
<dbReference type="AlphaFoldDB" id="A0A3A2ZA39"/>
<organism evidence="1 2">
    <name type="scientific">Aspergillus sclerotialis</name>
    <dbReference type="NCBI Taxonomy" id="2070753"/>
    <lineage>
        <taxon>Eukaryota</taxon>
        <taxon>Fungi</taxon>
        <taxon>Dikarya</taxon>
        <taxon>Ascomycota</taxon>
        <taxon>Pezizomycotina</taxon>
        <taxon>Eurotiomycetes</taxon>
        <taxon>Eurotiomycetidae</taxon>
        <taxon>Eurotiales</taxon>
        <taxon>Aspergillaceae</taxon>
        <taxon>Aspergillus</taxon>
        <taxon>Aspergillus subgen. Polypaecilum</taxon>
    </lineage>
</organism>
<accession>A0A3A2ZA39</accession>
<protein>
    <submittedName>
        <fullName evidence="1">General amidase-B</fullName>
    </submittedName>
</protein>
<reference evidence="2" key="1">
    <citation type="submission" date="2017-02" db="EMBL/GenBank/DDBJ databases">
        <authorList>
            <person name="Tafer H."/>
            <person name="Lopandic K."/>
        </authorList>
    </citation>
    <scope>NUCLEOTIDE SEQUENCE [LARGE SCALE GENOMIC DNA]</scope>
    <source>
        <strain evidence="2">CBS 366.77</strain>
    </source>
</reference>
<sequence length="87" mass="9827">MITSPPPVSNSQTQLPSLHHLCSLVHGQLIKLETFQKLQELHMARQKVSVAWRQKWVDLGLDVILAPGSQRTAVAHDTYGWPPYTML</sequence>
<evidence type="ECO:0000313" key="2">
    <source>
        <dbReference type="Proteomes" id="UP000266188"/>
    </source>
</evidence>
<dbReference type="OrthoDB" id="4366473at2759"/>
<name>A0A3A2ZA39_9EURO</name>
<dbReference type="EMBL" id="MVGC01000350">
    <property type="protein sequence ID" value="RJE19989.1"/>
    <property type="molecule type" value="Genomic_DNA"/>
</dbReference>
<comment type="caution">
    <text evidence="1">The sequence shown here is derived from an EMBL/GenBank/DDBJ whole genome shotgun (WGS) entry which is preliminary data.</text>
</comment>
<evidence type="ECO:0000313" key="1">
    <source>
        <dbReference type="EMBL" id="RJE19989.1"/>
    </source>
</evidence>
<gene>
    <name evidence="1" type="ORF">PHISCL_07687</name>
</gene>
<dbReference type="Proteomes" id="UP000266188">
    <property type="component" value="Unassembled WGS sequence"/>
</dbReference>
<feature type="non-terminal residue" evidence="1">
    <location>
        <position position="87"/>
    </location>
</feature>